<gene>
    <name evidence="2" type="ordered locus">STH3150</name>
</gene>
<accession>Q67JL8</accession>
<evidence type="ECO:0000313" key="3">
    <source>
        <dbReference type="Proteomes" id="UP000000417"/>
    </source>
</evidence>
<keyword evidence="1" id="KW-1133">Transmembrane helix</keyword>
<organism evidence="2 3">
    <name type="scientific">Symbiobacterium thermophilum (strain DSM 24528 / JCM 14929 / IAM 14863 / T)</name>
    <dbReference type="NCBI Taxonomy" id="292459"/>
    <lineage>
        <taxon>Bacteria</taxon>
        <taxon>Bacillati</taxon>
        <taxon>Bacillota</taxon>
        <taxon>Clostridia</taxon>
        <taxon>Eubacteriales</taxon>
        <taxon>Symbiobacteriaceae</taxon>
        <taxon>Symbiobacterium</taxon>
    </lineage>
</organism>
<dbReference type="AlphaFoldDB" id="Q67JL8"/>
<dbReference type="RefSeq" id="WP_011197263.1">
    <property type="nucleotide sequence ID" value="NC_006177.1"/>
</dbReference>
<dbReference type="STRING" id="292459.STH3150"/>
<dbReference type="Proteomes" id="UP000000417">
    <property type="component" value="Chromosome"/>
</dbReference>
<dbReference type="HOGENOM" id="CLU_3066979_0_0_9"/>
<evidence type="ECO:0000313" key="2">
    <source>
        <dbReference type="EMBL" id="BAD42132.1"/>
    </source>
</evidence>
<dbReference type="EMBL" id="AP006840">
    <property type="protein sequence ID" value="BAD42132.1"/>
    <property type="molecule type" value="Genomic_DNA"/>
</dbReference>
<keyword evidence="1" id="KW-0812">Transmembrane</keyword>
<proteinExistence type="predicted"/>
<protein>
    <submittedName>
        <fullName evidence="2">Uncharacterized protein</fullName>
    </submittedName>
</protein>
<dbReference type="KEGG" id="sth:STH3150"/>
<sequence>MSDENRPQTGAEHGHESPPVPKFLLLVYAVIAIFFVYYLAANLRFGPNSPTGF</sequence>
<reference evidence="2 3" key="1">
    <citation type="journal article" date="2004" name="Nucleic Acids Res.">
        <title>Genome sequence of Symbiobacterium thermophilum, an uncultivable bacterium that depends on microbial commensalism.</title>
        <authorList>
            <person name="Ueda K."/>
            <person name="Yamashita A."/>
            <person name="Ishikawa J."/>
            <person name="Shimada M."/>
            <person name="Watsuji T."/>
            <person name="Morimura K."/>
            <person name="Ikeda H."/>
            <person name="Hattori M."/>
            <person name="Beppu T."/>
        </authorList>
    </citation>
    <scope>NUCLEOTIDE SEQUENCE [LARGE SCALE GENOMIC DNA]</scope>
    <source>
        <strain evidence="3">T / IAM 14863</strain>
    </source>
</reference>
<name>Q67JL8_SYMTH</name>
<keyword evidence="1" id="KW-0472">Membrane</keyword>
<evidence type="ECO:0000256" key="1">
    <source>
        <dbReference type="SAM" id="Phobius"/>
    </source>
</evidence>
<feature type="transmembrane region" description="Helical" evidence="1">
    <location>
        <begin position="20"/>
        <end position="40"/>
    </location>
</feature>
<keyword evidence="3" id="KW-1185">Reference proteome</keyword>